<dbReference type="Pfam" id="PF13432">
    <property type="entry name" value="TPR_16"/>
    <property type="match status" value="2"/>
</dbReference>
<dbReference type="InterPro" id="IPR011990">
    <property type="entry name" value="TPR-like_helical_dom_sf"/>
</dbReference>
<keyword evidence="3" id="KW-1185">Reference proteome</keyword>
<comment type="caution">
    <text evidence="2">The sequence shown here is derived from an EMBL/GenBank/DDBJ whole genome shotgun (WGS) entry which is preliminary data.</text>
</comment>
<feature type="repeat" description="TPR" evidence="1">
    <location>
        <begin position="46"/>
        <end position="79"/>
    </location>
</feature>
<dbReference type="InterPro" id="IPR019734">
    <property type="entry name" value="TPR_rpt"/>
</dbReference>
<dbReference type="Pfam" id="PF14559">
    <property type="entry name" value="TPR_19"/>
    <property type="match status" value="2"/>
</dbReference>
<evidence type="ECO:0000256" key="1">
    <source>
        <dbReference type="PROSITE-ProRule" id="PRU00339"/>
    </source>
</evidence>
<dbReference type="PANTHER" id="PTHR12558">
    <property type="entry name" value="CELL DIVISION CYCLE 16,23,27"/>
    <property type="match status" value="1"/>
</dbReference>
<evidence type="ECO:0000313" key="2">
    <source>
        <dbReference type="EMBL" id="GGG72485.1"/>
    </source>
</evidence>
<dbReference type="PROSITE" id="PS50005">
    <property type="entry name" value="TPR"/>
    <property type="match status" value="2"/>
</dbReference>
<accession>A0A917M1X4</accession>
<proteinExistence type="predicted"/>
<evidence type="ECO:0000313" key="3">
    <source>
        <dbReference type="Proteomes" id="UP000647241"/>
    </source>
</evidence>
<evidence type="ECO:0008006" key="4">
    <source>
        <dbReference type="Google" id="ProtNLM"/>
    </source>
</evidence>
<dbReference type="Gene3D" id="1.25.40.10">
    <property type="entry name" value="Tetratricopeptide repeat domain"/>
    <property type="match status" value="2"/>
</dbReference>
<organism evidence="2 3">
    <name type="scientific">Edaphobacter dinghuensis</name>
    <dbReference type="NCBI Taxonomy" id="1560005"/>
    <lineage>
        <taxon>Bacteria</taxon>
        <taxon>Pseudomonadati</taxon>
        <taxon>Acidobacteriota</taxon>
        <taxon>Terriglobia</taxon>
        <taxon>Terriglobales</taxon>
        <taxon>Acidobacteriaceae</taxon>
        <taxon>Edaphobacter</taxon>
    </lineage>
</organism>
<dbReference type="AlphaFoldDB" id="A0A917M1X4"/>
<keyword evidence="1" id="KW-0802">TPR repeat</keyword>
<dbReference type="SUPFAM" id="SSF48452">
    <property type="entry name" value="TPR-like"/>
    <property type="match status" value="2"/>
</dbReference>
<dbReference type="PROSITE" id="PS50293">
    <property type="entry name" value="TPR_REGION"/>
    <property type="match status" value="1"/>
</dbReference>
<reference evidence="2" key="1">
    <citation type="journal article" date="2014" name="Int. J. Syst. Evol. Microbiol.">
        <title>Complete genome sequence of Corynebacterium casei LMG S-19264T (=DSM 44701T), isolated from a smear-ripened cheese.</title>
        <authorList>
            <consortium name="US DOE Joint Genome Institute (JGI-PGF)"/>
            <person name="Walter F."/>
            <person name="Albersmeier A."/>
            <person name="Kalinowski J."/>
            <person name="Ruckert C."/>
        </authorList>
    </citation>
    <scope>NUCLEOTIDE SEQUENCE</scope>
    <source>
        <strain evidence="2">CGMCC 1.12997</strain>
    </source>
</reference>
<sequence length="363" mass="39739">MLAAQQTVSPEVQSLYQNARTAQAANDNDTAVADYLKIIRLDPKLGAAYNNLGRLYYNMGRFSDAVPVLVRGLRIDPSMHPAEIILGASYYQMGSFDKARGSLEAALKSLPDDRFARITLVHALMEQNNLDEAVQQLRHLTSSDPKDQEAWYLLGKLQLQLSQQAFERVHAIDPNSPLSHELSGEIMESMKNTPGAIAEYKKALEVAPNDGGAMEHLANAYWNSGEWAEARDSFEAILQHDASNCLAHWKLANSLDELNASPDDALKQVDAALATCPALAQARVEKARILLRLGKAADALPQLLSAEKTAPDEPSIQVLLARTYKALGDSAHAAEADAKFKQLLQAEHAKEENHAADVIRANQ</sequence>
<dbReference type="SMART" id="SM00028">
    <property type="entry name" value="TPR"/>
    <property type="match status" value="7"/>
</dbReference>
<dbReference type="Proteomes" id="UP000647241">
    <property type="component" value="Unassembled WGS sequence"/>
</dbReference>
<feature type="repeat" description="TPR" evidence="1">
    <location>
        <begin position="80"/>
        <end position="113"/>
    </location>
</feature>
<dbReference type="RefSeq" id="WP_263369086.1">
    <property type="nucleotide sequence ID" value="NZ_JAGSYJ010000002.1"/>
</dbReference>
<dbReference type="PANTHER" id="PTHR12558:SF13">
    <property type="entry name" value="CELL DIVISION CYCLE PROTEIN 27 HOMOLOG"/>
    <property type="match status" value="1"/>
</dbReference>
<name>A0A917M1X4_9BACT</name>
<gene>
    <name evidence="2" type="ORF">GCM10011585_13580</name>
</gene>
<protein>
    <recommendedName>
        <fullName evidence="4">Tetratricopeptide repeat protein</fullName>
    </recommendedName>
</protein>
<dbReference type="EMBL" id="BMGT01000002">
    <property type="protein sequence ID" value="GGG72485.1"/>
    <property type="molecule type" value="Genomic_DNA"/>
</dbReference>
<reference evidence="2" key="2">
    <citation type="submission" date="2020-09" db="EMBL/GenBank/DDBJ databases">
        <authorList>
            <person name="Sun Q."/>
            <person name="Zhou Y."/>
        </authorList>
    </citation>
    <scope>NUCLEOTIDE SEQUENCE</scope>
    <source>
        <strain evidence="2">CGMCC 1.12997</strain>
    </source>
</reference>